<dbReference type="EMBL" id="LZLM01000065">
    <property type="protein sequence ID" value="OBJ86023.1"/>
    <property type="molecule type" value="Genomic_DNA"/>
</dbReference>
<gene>
    <name evidence="7" type="ORF">A5640_11405</name>
</gene>
<protein>
    <recommendedName>
        <fullName evidence="9">Phosphatidylinositol mannoside acyltransferase</fullName>
    </recommendedName>
</protein>
<keyword evidence="6" id="KW-0012">Acyltransferase</keyword>
<evidence type="ECO:0008006" key="9">
    <source>
        <dbReference type="Google" id="ProtNLM"/>
    </source>
</evidence>
<sequence>MRRGHPPLAGKSGAGDQRPPLLRYPLVVASKLFGLLPAPVADALLAAVARLVYWRGRAQHLHVLQDFRDNVDPTAQFSSRKWRPVQAMYRALVRNANDAIWFLAAPHDAALRRFRIADPAPIHAALEAGRAAGVGVIVAFPHLGSYAALPIVLALNGLPTTVVANRQRALMQWVIHRGAQKAGLELIVVERTGGASITAAMADALRRGRIVAIAGDYFRAREGTQATQGGTSAGIHVDLAGIKRPVGPGPALLALRTGALIVPGAVFQHRHQRESVFGEPIAAEVPLGGDDHSVRDAVQLTSQRVADALAEFIRREPDQWLMPGGLVSDSVGRRRR</sequence>
<dbReference type="GO" id="GO:0005886">
    <property type="term" value="C:plasma membrane"/>
    <property type="evidence" value="ECO:0007669"/>
    <property type="project" value="UniProtKB-SubCell"/>
</dbReference>
<keyword evidence="4" id="KW-0808">Transferase</keyword>
<dbReference type="PANTHER" id="PTHR30606">
    <property type="entry name" value="LIPID A BIOSYNTHESIS LAUROYL ACYLTRANSFERASE"/>
    <property type="match status" value="1"/>
</dbReference>
<dbReference type="RefSeq" id="WP_065139955.1">
    <property type="nucleotide sequence ID" value="NZ_LZLM01000065.1"/>
</dbReference>
<dbReference type="CDD" id="cd07984">
    <property type="entry name" value="LPLAT_LABLAT-like"/>
    <property type="match status" value="1"/>
</dbReference>
<evidence type="ECO:0000313" key="7">
    <source>
        <dbReference type="EMBL" id="OBJ86023.1"/>
    </source>
</evidence>
<dbReference type="GO" id="GO:0009247">
    <property type="term" value="P:glycolipid biosynthetic process"/>
    <property type="evidence" value="ECO:0007669"/>
    <property type="project" value="UniProtKB-ARBA"/>
</dbReference>
<reference evidence="7 8" key="1">
    <citation type="submission" date="2016-06" db="EMBL/GenBank/DDBJ databases">
        <authorList>
            <person name="Kjaerup R.B."/>
            <person name="Dalgaard T.S."/>
            <person name="Juul-Madsen H.R."/>
        </authorList>
    </citation>
    <scope>NUCLEOTIDE SEQUENCE [LARGE SCALE GENOMIC DNA]</scope>
    <source>
        <strain evidence="7 8">1276495.2</strain>
    </source>
</reference>
<dbReference type="InterPro" id="IPR004960">
    <property type="entry name" value="LipA_acyltrans"/>
</dbReference>
<evidence type="ECO:0000313" key="8">
    <source>
        <dbReference type="Proteomes" id="UP000093925"/>
    </source>
</evidence>
<dbReference type="GO" id="GO:0016746">
    <property type="term" value="F:acyltransferase activity"/>
    <property type="evidence" value="ECO:0007669"/>
    <property type="project" value="UniProtKB-KW"/>
</dbReference>
<keyword evidence="5" id="KW-0472">Membrane</keyword>
<evidence type="ECO:0000256" key="1">
    <source>
        <dbReference type="ARBA" id="ARBA00004533"/>
    </source>
</evidence>
<evidence type="ECO:0000256" key="3">
    <source>
        <dbReference type="ARBA" id="ARBA00022519"/>
    </source>
</evidence>
<comment type="caution">
    <text evidence="7">The sequence shown here is derived from an EMBL/GenBank/DDBJ whole genome shotgun (WGS) entry which is preliminary data.</text>
</comment>
<dbReference type="Proteomes" id="UP000093925">
    <property type="component" value="Unassembled WGS sequence"/>
</dbReference>
<keyword evidence="2" id="KW-1003">Cell membrane</keyword>
<evidence type="ECO:0000256" key="6">
    <source>
        <dbReference type="ARBA" id="ARBA00023315"/>
    </source>
</evidence>
<comment type="subcellular location">
    <subcellularLocation>
        <location evidence="1">Cell inner membrane</location>
    </subcellularLocation>
</comment>
<proteinExistence type="predicted"/>
<evidence type="ECO:0000256" key="4">
    <source>
        <dbReference type="ARBA" id="ARBA00022679"/>
    </source>
</evidence>
<organism evidence="7 8">
    <name type="scientific">Mycobacterium asiaticum</name>
    <dbReference type="NCBI Taxonomy" id="1790"/>
    <lineage>
        <taxon>Bacteria</taxon>
        <taxon>Bacillati</taxon>
        <taxon>Actinomycetota</taxon>
        <taxon>Actinomycetes</taxon>
        <taxon>Mycobacteriales</taxon>
        <taxon>Mycobacteriaceae</taxon>
        <taxon>Mycobacterium</taxon>
    </lineage>
</organism>
<evidence type="ECO:0000256" key="5">
    <source>
        <dbReference type="ARBA" id="ARBA00023136"/>
    </source>
</evidence>
<accession>A0A1A3KNT6</accession>
<dbReference type="Pfam" id="PF03279">
    <property type="entry name" value="Lip_A_acyltrans"/>
    <property type="match status" value="1"/>
</dbReference>
<name>A0A1A3KNT6_MYCAS</name>
<dbReference type="AlphaFoldDB" id="A0A1A3KNT6"/>
<keyword evidence="3" id="KW-0997">Cell inner membrane</keyword>
<evidence type="ECO:0000256" key="2">
    <source>
        <dbReference type="ARBA" id="ARBA00022475"/>
    </source>
</evidence>
<dbReference type="PANTHER" id="PTHR30606:SF10">
    <property type="entry name" value="PHOSPHATIDYLINOSITOL MANNOSIDE ACYLTRANSFERASE"/>
    <property type="match status" value="1"/>
</dbReference>